<dbReference type="EMBL" id="CADCXN010000110">
    <property type="protein sequence ID" value="CAA9892634.1"/>
    <property type="molecule type" value="Genomic_DNA"/>
</dbReference>
<evidence type="ECO:0000313" key="3">
    <source>
        <dbReference type="Proteomes" id="UP000494216"/>
    </source>
</evidence>
<accession>A0A8S0X3C8</accession>
<evidence type="ECO:0008006" key="4">
    <source>
        <dbReference type="Google" id="ProtNLM"/>
    </source>
</evidence>
<comment type="caution">
    <text evidence="2">The sequence shown here is derived from an EMBL/GenBank/DDBJ whole genome shotgun (WGS) entry which is preliminary data.</text>
</comment>
<proteinExistence type="predicted"/>
<evidence type="ECO:0000256" key="1">
    <source>
        <dbReference type="SAM" id="Phobius"/>
    </source>
</evidence>
<keyword evidence="1" id="KW-0812">Transmembrane</keyword>
<keyword evidence="1" id="KW-1133">Transmembrane helix</keyword>
<reference evidence="2 3" key="1">
    <citation type="submission" date="2020-02" db="EMBL/GenBank/DDBJ databases">
        <authorList>
            <person name="Hogendoorn C."/>
        </authorList>
    </citation>
    <scope>NUCLEOTIDE SEQUENCE [LARGE SCALE GENOMIC DNA]</scope>
    <source>
        <strain evidence="2">METHB21</strain>
    </source>
</reference>
<name>A0A8S0X3C8_9GAMM</name>
<organism evidence="2 3">
    <name type="scientific">Candidatus Methylobacter favarea</name>
    <dbReference type="NCBI Taxonomy" id="2707345"/>
    <lineage>
        <taxon>Bacteria</taxon>
        <taxon>Pseudomonadati</taxon>
        <taxon>Pseudomonadota</taxon>
        <taxon>Gammaproteobacteria</taxon>
        <taxon>Methylococcales</taxon>
        <taxon>Methylococcaceae</taxon>
        <taxon>Methylobacter</taxon>
    </lineage>
</organism>
<protein>
    <recommendedName>
        <fullName evidence="4">Transposase DDE domain-containing protein</fullName>
    </recommendedName>
</protein>
<sequence length="54" mass="6685">MPRKYDQDIYKKRNLLERLLQKLKAYRRVSTRYKRLVVNYMTLLSLVGIVIWLK</sequence>
<gene>
    <name evidence="2" type="ORF">METHB2_770002</name>
</gene>
<evidence type="ECO:0000313" key="2">
    <source>
        <dbReference type="EMBL" id="CAA9892634.1"/>
    </source>
</evidence>
<keyword evidence="1" id="KW-0472">Membrane</keyword>
<dbReference type="Proteomes" id="UP000494216">
    <property type="component" value="Unassembled WGS sequence"/>
</dbReference>
<feature type="transmembrane region" description="Helical" evidence="1">
    <location>
        <begin position="36"/>
        <end position="53"/>
    </location>
</feature>
<keyword evidence="3" id="KW-1185">Reference proteome</keyword>
<dbReference type="AlphaFoldDB" id="A0A8S0X3C8"/>